<dbReference type="InterPro" id="IPR017930">
    <property type="entry name" value="Myb_dom"/>
</dbReference>
<feature type="compositionally biased region" description="Basic and acidic residues" evidence="4">
    <location>
        <begin position="678"/>
        <end position="688"/>
    </location>
</feature>
<feature type="domain" description="HTH myb-type" evidence="6">
    <location>
        <begin position="270"/>
        <end position="315"/>
    </location>
</feature>
<evidence type="ECO:0000256" key="1">
    <source>
        <dbReference type="ARBA" id="ARBA00004123"/>
    </source>
</evidence>
<feature type="compositionally biased region" description="Low complexity" evidence="4">
    <location>
        <begin position="554"/>
        <end position="565"/>
    </location>
</feature>
<feature type="domain" description="Myb-like" evidence="5">
    <location>
        <begin position="262"/>
        <end position="311"/>
    </location>
</feature>
<dbReference type="PROSITE" id="PS51294">
    <property type="entry name" value="HTH_MYB"/>
    <property type="match status" value="1"/>
</dbReference>
<dbReference type="Pfam" id="PF13921">
    <property type="entry name" value="Myb_DNA-bind_6"/>
    <property type="match status" value="1"/>
</dbReference>
<dbReference type="SMART" id="SM00717">
    <property type="entry name" value="SANT"/>
    <property type="match status" value="3"/>
</dbReference>
<evidence type="ECO:0000313" key="8">
    <source>
        <dbReference type="Proteomes" id="UP001149163"/>
    </source>
</evidence>
<keyword evidence="3" id="KW-0539">Nucleus</keyword>
<dbReference type="GO" id="GO:0005634">
    <property type="term" value="C:nucleus"/>
    <property type="evidence" value="ECO:0007669"/>
    <property type="project" value="UniProtKB-SubCell"/>
</dbReference>
<dbReference type="InterPro" id="IPR051651">
    <property type="entry name" value="DMTF1_DNA-bind_reg"/>
</dbReference>
<dbReference type="GO" id="GO:0003700">
    <property type="term" value="F:DNA-binding transcription factor activity"/>
    <property type="evidence" value="ECO:0007669"/>
    <property type="project" value="TreeGrafter"/>
</dbReference>
<dbReference type="Proteomes" id="UP001149163">
    <property type="component" value="Unassembled WGS sequence"/>
</dbReference>
<feature type="compositionally biased region" description="Basic residues" evidence="4">
    <location>
        <begin position="164"/>
        <end position="176"/>
    </location>
</feature>
<dbReference type="PROSITE" id="PS50090">
    <property type="entry name" value="MYB_LIKE"/>
    <property type="match status" value="2"/>
</dbReference>
<feature type="compositionally biased region" description="Basic residues" evidence="4">
    <location>
        <begin position="539"/>
        <end position="549"/>
    </location>
</feature>
<dbReference type="GeneID" id="81421961"/>
<dbReference type="InterPro" id="IPR001005">
    <property type="entry name" value="SANT/Myb"/>
</dbReference>
<dbReference type="Gene3D" id="1.10.10.60">
    <property type="entry name" value="Homeodomain-like"/>
    <property type="match status" value="1"/>
</dbReference>
<evidence type="ECO:0000256" key="4">
    <source>
        <dbReference type="SAM" id="MobiDB-lite"/>
    </source>
</evidence>
<dbReference type="PANTHER" id="PTHR46380">
    <property type="entry name" value="CYCLIN-D-BINDING MYB-LIKE TRANSCRIPTION FACTOR 1"/>
    <property type="match status" value="1"/>
</dbReference>
<feature type="region of interest" description="Disordered" evidence="4">
    <location>
        <begin position="428"/>
        <end position="451"/>
    </location>
</feature>
<comment type="subcellular location">
    <subcellularLocation>
        <location evidence="1">Nucleus</location>
    </subcellularLocation>
</comment>
<gene>
    <name evidence="7" type="ORF">N7482_000660</name>
</gene>
<evidence type="ECO:0000313" key="7">
    <source>
        <dbReference type="EMBL" id="KAJ5174783.1"/>
    </source>
</evidence>
<keyword evidence="8" id="KW-1185">Reference proteome</keyword>
<feature type="region of interest" description="Disordered" evidence="4">
    <location>
        <begin position="140"/>
        <end position="176"/>
    </location>
</feature>
<dbReference type="RefSeq" id="XP_056546391.1">
    <property type="nucleotide sequence ID" value="XM_056682785.1"/>
</dbReference>
<feature type="compositionally biased region" description="Basic residues" evidence="4">
    <location>
        <begin position="624"/>
        <end position="636"/>
    </location>
</feature>
<keyword evidence="2" id="KW-0238">DNA-binding</keyword>
<evidence type="ECO:0000259" key="5">
    <source>
        <dbReference type="PROSITE" id="PS50090"/>
    </source>
</evidence>
<proteinExistence type="predicted"/>
<evidence type="ECO:0000256" key="3">
    <source>
        <dbReference type="ARBA" id="ARBA00023242"/>
    </source>
</evidence>
<reference evidence="7" key="1">
    <citation type="submission" date="2022-11" db="EMBL/GenBank/DDBJ databases">
        <authorList>
            <person name="Petersen C."/>
        </authorList>
    </citation>
    <scope>NUCLEOTIDE SEQUENCE</scope>
    <source>
        <strain evidence="7">IBT 26290</strain>
    </source>
</reference>
<evidence type="ECO:0000259" key="6">
    <source>
        <dbReference type="PROSITE" id="PS51294"/>
    </source>
</evidence>
<feature type="compositionally biased region" description="Polar residues" evidence="4">
    <location>
        <begin position="34"/>
        <end position="47"/>
    </location>
</feature>
<dbReference type="InterPro" id="IPR009057">
    <property type="entry name" value="Homeodomain-like_sf"/>
</dbReference>
<comment type="caution">
    <text evidence="7">The sequence shown here is derived from an EMBL/GenBank/DDBJ whole genome shotgun (WGS) entry which is preliminary data.</text>
</comment>
<feature type="region of interest" description="Disordered" evidence="4">
    <location>
        <begin position="1"/>
        <end position="114"/>
    </location>
</feature>
<dbReference type="OrthoDB" id="39591at2759"/>
<feature type="domain" description="Myb-like" evidence="5">
    <location>
        <begin position="314"/>
        <end position="388"/>
    </location>
</feature>
<feature type="compositionally biased region" description="Acidic residues" evidence="4">
    <location>
        <begin position="429"/>
        <end position="440"/>
    </location>
</feature>
<dbReference type="EMBL" id="JAPQKN010000001">
    <property type="protein sequence ID" value="KAJ5174783.1"/>
    <property type="molecule type" value="Genomic_DNA"/>
</dbReference>
<dbReference type="CDD" id="cd00167">
    <property type="entry name" value="SANT"/>
    <property type="match status" value="1"/>
</dbReference>
<evidence type="ECO:0000256" key="2">
    <source>
        <dbReference type="ARBA" id="ARBA00023125"/>
    </source>
</evidence>
<dbReference type="AlphaFoldDB" id="A0A9W9LS68"/>
<feature type="region of interest" description="Disordered" evidence="4">
    <location>
        <begin position="474"/>
        <end position="688"/>
    </location>
</feature>
<feature type="compositionally biased region" description="Basic and acidic residues" evidence="4">
    <location>
        <begin position="55"/>
        <end position="69"/>
    </location>
</feature>
<dbReference type="PANTHER" id="PTHR46380:SF2">
    <property type="entry name" value="CYCLIN-D-BINDING MYB-LIKE TRANSCRIPTION FACTOR 1"/>
    <property type="match status" value="1"/>
</dbReference>
<dbReference type="GO" id="GO:0000976">
    <property type="term" value="F:transcription cis-regulatory region binding"/>
    <property type="evidence" value="ECO:0007669"/>
    <property type="project" value="TreeGrafter"/>
</dbReference>
<feature type="compositionally biased region" description="Acidic residues" evidence="4">
    <location>
        <begin position="506"/>
        <end position="518"/>
    </location>
</feature>
<feature type="compositionally biased region" description="Basic residues" evidence="4">
    <location>
        <begin position="70"/>
        <end position="80"/>
    </location>
</feature>
<reference evidence="7" key="2">
    <citation type="journal article" date="2023" name="IMA Fungus">
        <title>Comparative genomic study of the Penicillium genus elucidates a diverse pangenome and 15 lateral gene transfer events.</title>
        <authorList>
            <person name="Petersen C."/>
            <person name="Sorensen T."/>
            <person name="Nielsen M.R."/>
            <person name="Sondergaard T.E."/>
            <person name="Sorensen J.L."/>
            <person name="Fitzpatrick D.A."/>
            <person name="Frisvad J.C."/>
            <person name="Nielsen K.L."/>
        </authorList>
    </citation>
    <scope>NUCLEOTIDE SEQUENCE</scope>
    <source>
        <strain evidence="7">IBT 26290</strain>
    </source>
</reference>
<protein>
    <submittedName>
        <fullName evidence="7">Uncharacterized protein</fullName>
    </submittedName>
</protein>
<accession>A0A9W9LS68</accession>
<organism evidence="7 8">
    <name type="scientific">Penicillium canariense</name>
    <dbReference type="NCBI Taxonomy" id="189055"/>
    <lineage>
        <taxon>Eukaryota</taxon>
        <taxon>Fungi</taxon>
        <taxon>Dikarya</taxon>
        <taxon>Ascomycota</taxon>
        <taxon>Pezizomycotina</taxon>
        <taxon>Eurotiomycetes</taxon>
        <taxon>Eurotiomycetidae</taxon>
        <taxon>Eurotiales</taxon>
        <taxon>Aspergillaceae</taxon>
        <taxon>Penicillium</taxon>
    </lineage>
</organism>
<name>A0A9W9LS68_9EURO</name>
<feature type="compositionally biased region" description="Basic residues" evidence="4">
    <location>
        <begin position="22"/>
        <end position="33"/>
    </location>
</feature>
<dbReference type="SUPFAM" id="SSF46689">
    <property type="entry name" value="Homeodomain-like"/>
    <property type="match status" value="1"/>
</dbReference>
<sequence>MEVAESSVIGFPNPISSLEGGKKKKKKSHKSKYRNSSLTTAGTNGIVSSPPPEENEPRPSKRKRESEPGHKKKKKKKKKHHEAENDANEEPDAQDTNQVSIDVAQEEQEQNHDVEMQLAASLSKEPQDSDQNRFAQALSPEDLSGPKHEESPDMEPNGTPSGGRLKKKRGPRIGGKNKQKVGFFVEEEIKALEDLKIRFCNARGLEGRVFDEMVQHSERGGGEWPVPTSLCTKTDFWNDIYALIPDRDRRSVYRFMRRHFQDTTQKAHDWTPDQDEELIALYARHGPKYAHIARILGRSDDDVTQRWKNRLQHRNTKNSGAWSETELRAFVKALESIWNTIKNSDESHRAGKDIWEMDLKLIGWGIVSNEMKNARTRQQCADKWRKIRRTMLITRQTVDPNAVFDPAAAANKYSRWNERSMSMKSQEFVGEDDDDVDNNGEDGNSIFGSTPAMIPKQEFATQQHTVDLAQVAKEDSIVSSSPEPRDIEANGARSDIKTKKRKQAEIEEPAAEEDDAEAETAAPSSPVSAKSHKEDKQERKRRRRERKERRKLEAAAVADAVETATNESEKPTKRNKHKKSLDAAGVEQDVSVTTPEKKKKKKHRKSEANGTAMEEPEQVELSTKKSKKDKKKKRNAIQKEAVEINDVDETEAPAAAAEQHQPMSDSHDDSGDEGSDMLDIKSEGEESE</sequence>